<dbReference type="AlphaFoldDB" id="A0A1G6K2J0"/>
<sequence length="60" mass="6567">MYAVVELLMDRHATCAPGSSHANSQRKGALTRTTNLDRMQAVQGIRQNGDALRLKDREGG</sequence>
<proteinExistence type="predicted"/>
<keyword evidence="2" id="KW-1185">Reference proteome</keyword>
<protein>
    <submittedName>
        <fullName evidence="1">Uncharacterized protein</fullName>
    </submittedName>
</protein>
<reference evidence="2" key="1">
    <citation type="submission" date="2016-09" db="EMBL/GenBank/DDBJ databases">
        <authorList>
            <person name="Varghese N."/>
            <person name="Submissions S."/>
        </authorList>
    </citation>
    <scope>NUCLEOTIDE SEQUENCE [LARGE SCALE GENOMIC DNA]</scope>
    <source>
        <strain evidence="2">TNe-862</strain>
    </source>
</reference>
<dbReference type="Proteomes" id="UP000198908">
    <property type="component" value="Unassembled WGS sequence"/>
</dbReference>
<organism evidence="1 2">
    <name type="scientific">Paraburkholderia lycopersici</name>
    <dbReference type="NCBI Taxonomy" id="416944"/>
    <lineage>
        <taxon>Bacteria</taxon>
        <taxon>Pseudomonadati</taxon>
        <taxon>Pseudomonadota</taxon>
        <taxon>Betaproteobacteria</taxon>
        <taxon>Burkholderiales</taxon>
        <taxon>Burkholderiaceae</taxon>
        <taxon>Paraburkholderia</taxon>
    </lineage>
</organism>
<dbReference type="EMBL" id="FMYQ01000005">
    <property type="protein sequence ID" value="SDC24825.1"/>
    <property type="molecule type" value="Genomic_DNA"/>
</dbReference>
<gene>
    <name evidence="1" type="ORF">SAMN05421548_10564</name>
</gene>
<name>A0A1G6K2J0_9BURK</name>
<evidence type="ECO:0000313" key="1">
    <source>
        <dbReference type="EMBL" id="SDC24825.1"/>
    </source>
</evidence>
<accession>A0A1G6K2J0</accession>
<evidence type="ECO:0000313" key="2">
    <source>
        <dbReference type="Proteomes" id="UP000198908"/>
    </source>
</evidence>